<evidence type="ECO:0000256" key="1">
    <source>
        <dbReference type="ARBA" id="ARBA00022443"/>
    </source>
</evidence>
<dbReference type="InterPro" id="IPR001452">
    <property type="entry name" value="SH3_domain"/>
</dbReference>
<reference evidence="4" key="1">
    <citation type="submission" date="2021-02" db="EMBL/GenBank/DDBJ databases">
        <authorList>
            <person name="Nowell W R."/>
        </authorList>
    </citation>
    <scope>NUCLEOTIDE SEQUENCE</scope>
    <source>
        <strain evidence="4">Ploen Becks lab</strain>
    </source>
</reference>
<evidence type="ECO:0000313" key="4">
    <source>
        <dbReference type="EMBL" id="CAF0916949.1"/>
    </source>
</evidence>
<dbReference type="Proteomes" id="UP000663879">
    <property type="component" value="Unassembled WGS sequence"/>
</dbReference>
<dbReference type="Pfam" id="PF00018">
    <property type="entry name" value="SH3_1"/>
    <property type="match status" value="1"/>
</dbReference>
<dbReference type="InterPro" id="IPR036028">
    <property type="entry name" value="SH3-like_dom_sf"/>
</dbReference>
<dbReference type="PROSITE" id="PS50002">
    <property type="entry name" value="SH3"/>
    <property type="match status" value="1"/>
</dbReference>
<comment type="caution">
    <text evidence="4">The sequence shown here is derived from an EMBL/GenBank/DDBJ whole genome shotgun (WGS) entry which is preliminary data.</text>
</comment>
<gene>
    <name evidence="4" type="ORF">OXX778_LOCUS12198</name>
</gene>
<accession>A0A814AM93</accession>
<feature type="domain" description="SH3" evidence="3">
    <location>
        <begin position="239"/>
        <end position="300"/>
    </location>
</feature>
<dbReference type="AlphaFoldDB" id="A0A814AM93"/>
<sequence>MAFRKSIEPNQKPKSKGLSLPKCFQLSGITKTLFPCKAAPHHNHENYVIMDYGNKTNSTVTSNGPATSTMIESRDNYTQESLHRFYFSGLNRKNDYYHLQPENEYNQMYHNGGYVDIEETPRNNMSISSITSYFTDTEDITIVNNNASPTSHQKNHQSDESYTECLHSTKIDHDNVLTSSVIPNCLSPLSNNKHSTMLHSPIQVANLGSNSKISNTSNYMEISTQLESLIMNLSSIYDERNDTHVCAQNYEATFVDDVTVNFADTLKVLRDNNDDWVYVQISSDGRKGFIPKNIVSDLKDFIEQLKEHHHQLSRSTIINTDL</sequence>
<dbReference type="OrthoDB" id="10451831at2759"/>
<protein>
    <recommendedName>
        <fullName evidence="3">SH3 domain-containing protein</fullName>
    </recommendedName>
</protein>
<evidence type="ECO:0000313" key="5">
    <source>
        <dbReference type="Proteomes" id="UP000663879"/>
    </source>
</evidence>
<evidence type="ECO:0000256" key="2">
    <source>
        <dbReference type="PROSITE-ProRule" id="PRU00192"/>
    </source>
</evidence>
<dbReference type="SMART" id="SM00326">
    <property type="entry name" value="SH3"/>
    <property type="match status" value="1"/>
</dbReference>
<dbReference type="Gene3D" id="2.30.30.40">
    <property type="entry name" value="SH3 Domains"/>
    <property type="match status" value="1"/>
</dbReference>
<dbReference type="EMBL" id="CAJNOC010002174">
    <property type="protein sequence ID" value="CAF0916949.1"/>
    <property type="molecule type" value="Genomic_DNA"/>
</dbReference>
<keyword evidence="5" id="KW-1185">Reference proteome</keyword>
<organism evidence="4 5">
    <name type="scientific">Brachionus calyciflorus</name>
    <dbReference type="NCBI Taxonomy" id="104777"/>
    <lineage>
        <taxon>Eukaryota</taxon>
        <taxon>Metazoa</taxon>
        <taxon>Spiralia</taxon>
        <taxon>Gnathifera</taxon>
        <taxon>Rotifera</taxon>
        <taxon>Eurotatoria</taxon>
        <taxon>Monogononta</taxon>
        <taxon>Pseudotrocha</taxon>
        <taxon>Ploima</taxon>
        <taxon>Brachionidae</taxon>
        <taxon>Brachionus</taxon>
    </lineage>
</organism>
<proteinExistence type="predicted"/>
<name>A0A814AM93_9BILA</name>
<keyword evidence="1 2" id="KW-0728">SH3 domain</keyword>
<evidence type="ECO:0000259" key="3">
    <source>
        <dbReference type="PROSITE" id="PS50002"/>
    </source>
</evidence>
<dbReference type="SUPFAM" id="SSF50044">
    <property type="entry name" value="SH3-domain"/>
    <property type="match status" value="1"/>
</dbReference>